<dbReference type="GO" id="GO:0016579">
    <property type="term" value="P:protein deubiquitination"/>
    <property type="evidence" value="ECO:0007669"/>
    <property type="project" value="InterPro"/>
</dbReference>
<dbReference type="GO" id="GO:0004843">
    <property type="term" value="F:cysteine-type deubiquitinase activity"/>
    <property type="evidence" value="ECO:0007669"/>
    <property type="project" value="InterPro"/>
</dbReference>
<dbReference type="InterPro" id="IPR028889">
    <property type="entry name" value="USP"/>
</dbReference>
<name>A0AAE9FEI2_CAEBR</name>
<dbReference type="Pfam" id="PF00443">
    <property type="entry name" value="UCH"/>
    <property type="match status" value="1"/>
</dbReference>
<evidence type="ECO:0000259" key="2">
    <source>
        <dbReference type="PROSITE" id="PS50235"/>
    </source>
</evidence>
<proteinExistence type="predicted"/>
<protein>
    <recommendedName>
        <fullName evidence="2">USP domain-containing protein</fullName>
    </recommendedName>
</protein>
<dbReference type="EMBL" id="CP092625">
    <property type="protein sequence ID" value="UMM39516.1"/>
    <property type="molecule type" value="Genomic_DNA"/>
</dbReference>
<dbReference type="Proteomes" id="UP000827892">
    <property type="component" value="Chromosome X"/>
</dbReference>
<accession>A0AAE9FEI2</accession>
<reference evidence="4 6" key="1">
    <citation type="submission" date="2022-04" db="EMBL/GenBank/DDBJ databases">
        <title>Chromosome-level reference genomes for two strains of Caenorhabditis briggsae: an improved platform for comparative genomics.</title>
        <authorList>
            <person name="Stevens L."/>
            <person name="Andersen E."/>
        </authorList>
    </citation>
    <scope>NUCLEOTIDE SEQUENCE [LARGE SCALE GENOMIC DNA]</scope>
    <source>
        <strain evidence="4">VX34</strain>
        <tissue evidence="4">Whole-organism</tissue>
    </source>
</reference>
<gene>
    <name evidence="3" type="ORF">L3Y34_010656</name>
    <name evidence="4" type="ORF">L5515_016545</name>
</gene>
<dbReference type="InterPro" id="IPR038765">
    <property type="entry name" value="Papain-like_cys_pep_sf"/>
</dbReference>
<dbReference type="Proteomes" id="UP000829354">
    <property type="component" value="Chromosome X"/>
</dbReference>
<feature type="domain" description="USP" evidence="2">
    <location>
        <begin position="155"/>
        <end position="429"/>
    </location>
</feature>
<dbReference type="AlphaFoldDB" id="A0AAE9FEI2"/>
<evidence type="ECO:0000313" key="3">
    <source>
        <dbReference type="EMBL" id="ULT80221.1"/>
    </source>
</evidence>
<feature type="compositionally biased region" description="Low complexity" evidence="1">
    <location>
        <begin position="40"/>
        <end position="49"/>
    </location>
</feature>
<dbReference type="EMBL" id="CP090896">
    <property type="protein sequence ID" value="ULT80221.1"/>
    <property type="molecule type" value="Genomic_DNA"/>
</dbReference>
<evidence type="ECO:0000313" key="4">
    <source>
        <dbReference type="EMBL" id="UMM39516.1"/>
    </source>
</evidence>
<feature type="region of interest" description="Disordered" evidence="1">
    <location>
        <begin position="28"/>
        <end position="49"/>
    </location>
</feature>
<evidence type="ECO:0000256" key="1">
    <source>
        <dbReference type="SAM" id="MobiDB-lite"/>
    </source>
</evidence>
<evidence type="ECO:0000313" key="6">
    <source>
        <dbReference type="Proteomes" id="UP000829354"/>
    </source>
</evidence>
<dbReference type="PROSITE" id="PS50235">
    <property type="entry name" value="USP_3"/>
    <property type="match status" value="1"/>
</dbReference>
<dbReference type="Gene3D" id="3.90.70.10">
    <property type="entry name" value="Cysteine proteinases"/>
    <property type="match status" value="1"/>
</dbReference>
<evidence type="ECO:0000313" key="5">
    <source>
        <dbReference type="Proteomes" id="UP000827892"/>
    </source>
</evidence>
<dbReference type="InterPro" id="IPR001394">
    <property type="entry name" value="Peptidase_C19_UCH"/>
</dbReference>
<organism evidence="4 6">
    <name type="scientific">Caenorhabditis briggsae</name>
    <dbReference type="NCBI Taxonomy" id="6238"/>
    <lineage>
        <taxon>Eukaryota</taxon>
        <taxon>Metazoa</taxon>
        <taxon>Ecdysozoa</taxon>
        <taxon>Nematoda</taxon>
        <taxon>Chromadorea</taxon>
        <taxon>Rhabditida</taxon>
        <taxon>Rhabditina</taxon>
        <taxon>Rhabditomorpha</taxon>
        <taxon>Rhabditoidea</taxon>
        <taxon>Rhabditidae</taxon>
        <taxon>Peloderinae</taxon>
        <taxon>Caenorhabditis</taxon>
    </lineage>
</organism>
<dbReference type="SUPFAM" id="SSF54001">
    <property type="entry name" value="Cysteine proteinases"/>
    <property type="match status" value="1"/>
</dbReference>
<keyword evidence="6" id="KW-1185">Reference proteome</keyword>
<sequence length="449" mass="51164">MMFLRDMGTLRDMINALPGRFSFRHRTRNTVQKQAETSDDSGFSSSSQISLPTAPITKFQKFKLSFRRKKNKKKNNEAYEQTEPELLSYSVLTDEELTAEIIELKTLSDELGARSKDGYGPVFNIATKEIEKRLTPQIVALMLEKFFAPSFRLPSGINNPSKECFAIATMQALIACPPFIDFVKNGLSYLGNEKPSDRFLKIHHAVRSLVAKIQAGWSLIYCTELLDLLGFARKTEECAESFYRALYDAYLYKAFASPKEIKHWKCLHCGHVKVMEDNHARLQLAPIKGKDATTNIKMMVQYKRGQEKLELRCTQCDQMRVGTLFTTCVLSNIMMISADLLRKTTLFADFEDTVDMRYLEETPGTSEWIRGGVVHFEVTRLTKGHYVAAINKGRQLYLMNDGKSGSLVRDLKVVSDGHGDPRFAIYWRKNWETWNNGAGLNEGFEDASE</sequence>
<reference evidence="3 5" key="2">
    <citation type="submission" date="2022-05" db="EMBL/GenBank/DDBJ databases">
        <title>Chromosome-level reference genomes for two strains of Caenorhabditis briggsae: an improved platform for comparative genomics.</title>
        <authorList>
            <person name="Stevens L."/>
            <person name="Andersen E.C."/>
        </authorList>
    </citation>
    <scope>NUCLEOTIDE SEQUENCE [LARGE SCALE GENOMIC DNA]</scope>
    <source>
        <strain evidence="3">QX1410_ONT</strain>
        <tissue evidence="3">Whole-organism</tissue>
    </source>
</reference>